<sequence length="113" mass="12739">MPVRIITGHVGVVQVKEKVVRIIPGLAGIIQLAKLHKQSDIHEVLYSKYYWRSHSDSKRSLKYTTWYNTSKVIDEGGYGKDITVGSALILANVSVFSPKPPMHYLSITMRNVI</sequence>
<dbReference type="PANTHER" id="PTHR14523">
    <property type="entry name" value="UNCHARACTERIZED PROTEIN C17ORF53 HOMOLOG"/>
    <property type="match status" value="1"/>
</dbReference>
<evidence type="ECO:0000313" key="2">
    <source>
        <dbReference type="EMBL" id="GFC76776.1"/>
    </source>
</evidence>
<feature type="non-terminal residue" evidence="2">
    <location>
        <position position="113"/>
    </location>
</feature>
<proteinExistence type="predicted"/>
<accession>A0A699QUE4</accession>
<dbReference type="GO" id="GO:0003964">
    <property type="term" value="F:RNA-directed DNA polymerase activity"/>
    <property type="evidence" value="ECO:0007669"/>
    <property type="project" value="UniProtKB-KW"/>
</dbReference>
<dbReference type="GO" id="GO:0000725">
    <property type="term" value="P:recombinational repair"/>
    <property type="evidence" value="ECO:0007669"/>
    <property type="project" value="InterPro"/>
</dbReference>
<keyword evidence="2" id="KW-0548">Nucleotidyltransferase</keyword>
<evidence type="ECO:0000259" key="1">
    <source>
        <dbReference type="Pfam" id="PF15072"/>
    </source>
</evidence>
<organism evidence="2">
    <name type="scientific">Tanacetum cinerariifolium</name>
    <name type="common">Dalmatian daisy</name>
    <name type="synonym">Chrysanthemum cinerariifolium</name>
    <dbReference type="NCBI Taxonomy" id="118510"/>
    <lineage>
        <taxon>Eukaryota</taxon>
        <taxon>Viridiplantae</taxon>
        <taxon>Streptophyta</taxon>
        <taxon>Embryophyta</taxon>
        <taxon>Tracheophyta</taxon>
        <taxon>Spermatophyta</taxon>
        <taxon>Magnoliopsida</taxon>
        <taxon>eudicotyledons</taxon>
        <taxon>Gunneridae</taxon>
        <taxon>Pentapetalae</taxon>
        <taxon>asterids</taxon>
        <taxon>campanulids</taxon>
        <taxon>Asterales</taxon>
        <taxon>Asteraceae</taxon>
        <taxon>Asteroideae</taxon>
        <taxon>Anthemideae</taxon>
        <taxon>Anthemidinae</taxon>
        <taxon>Tanacetum</taxon>
    </lineage>
</organism>
<comment type="caution">
    <text evidence="2">The sequence shown here is derived from an EMBL/GenBank/DDBJ whole genome shotgun (WGS) entry which is preliminary data.</text>
</comment>
<reference evidence="2" key="1">
    <citation type="journal article" date="2019" name="Sci. Rep.">
        <title>Draft genome of Tanacetum cinerariifolium, the natural source of mosquito coil.</title>
        <authorList>
            <person name="Yamashiro T."/>
            <person name="Shiraishi A."/>
            <person name="Satake H."/>
            <person name="Nakayama K."/>
        </authorList>
    </citation>
    <scope>NUCLEOTIDE SEQUENCE</scope>
</reference>
<gene>
    <name evidence="2" type="ORF">Tci_848746</name>
</gene>
<dbReference type="AlphaFoldDB" id="A0A699QUE4"/>
<name>A0A699QUE4_TANCI</name>
<keyword evidence="2" id="KW-0808">Transferase</keyword>
<feature type="domain" description="Homologous recombination OB-fold protein OB-fold" evidence="1">
    <location>
        <begin position="76"/>
        <end position="112"/>
    </location>
</feature>
<dbReference type="Pfam" id="PF15072">
    <property type="entry name" value="HROB"/>
    <property type="match status" value="1"/>
</dbReference>
<dbReference type="PANTHER" id="PTHR14523:SF1">
    <property type="entry name" value="HOMOLOGOUS RECOMBINATION OB-FOLD PROTEIN"/>
    <property type="match status" value="1"/>
</dbReference>
<keyword evidence="2" id="KW-0695">RNA-directed DNA polymerase</keyword>
<dbReference type="InterPro" id="IPR028045">
    <property type="entry name" value="HROB"/>
</dbReference>
<protein>
    <submittedName>
        <fullName evidence="2">Reverse transcriptase zinc-binding domain-containing protein</fullName>
    </submittedName>
</protein>
<dbReference type="InterPro" id="IPR058570">
    <property type="entry name" value="HROB_OB"/>
</dbReference>
<dbReference type="EMBL" id="BKCJ011057930">
    <property type="protein sequence ID" value="GFC76776.1"/>
    <property type="molecule type" value="Genomic_DNA"/>
</dbReference>